<sequence>MTDDDVYRERDRAGAELRMLVGEISRFWSGDEVEEVGEEDWRRESRKMERLMKLEERMAGQRVKNVCRTTRSHYAQPRCGTTATQTASIVAQH</sequence>
<keyword evidence="2" id="KW-1185">Reference proteome</keyword>
<organism evidence="1 2">
    <name type="scientific">Orbilia javanica</name>
    <dbReference type="NCBI Taxonomy" id="47235"/>
    <lineage>
        <taxon>Eukaryota</taxon>
        <taxon>Fungi</taxon>
        <taxon>Dikarya</taxon>
        <taxon>Ascomycota</taxon>
        <taxon>Pezizomycotina</taxon>
        <taxon>Orbiliomycetes</taxon>
        <taxon>Orbiliales</taxon>
        <taxon>Orbiliaceae</taxon>
        <taxon>Orbilia</taxon>
    </lineage>
</organism>
<name>A0AAN8R8Z1_9PEZI</name>
<gene>
    <name evidence="1" type="ORF">TWF718_002635</name>
</gene>
<dbReference type="Proteomes" id="UP001313282">
    <property type="component" value="Unassembled WGS sequence"/>
</dbReference>
<proteinExistence type="predicted"/>
<evidence type="ECO:0000313" key="1">
    <source>
        <dbReference type="EMBL" id="KAK6332101.1"/>
    </source>
</evidence>
<dbReference type="EMBL" id="JAVHNR010000010">
    <property type="protein sequence ID" value="KAK6332101.1"/>
    <property type="molecule type" value="Genomic_DNA"/>
</dbReference>
<dbReference type="AlphaFoldDB" id="A0AAN8R8Z1"/>
<accession>A0AAN8R8Z1</accession>
<protein>
    <submittedName>
        <fullName evidence="1">Uncharacterized protein</fullName>
    </submittedName>
</protein>
<comment type="caution">
    <text evidence="1">The sequence shown here is derived from an EMBL/GenBank/DDBJ whole genome shotgun (WGS) entry which is preliminary data.</text>
</comment>
<evidence type="ECO:0000313" key="2">
    <source>
        <dbReference type="Proteomes" id="UP001313282"/>
    </source>
</evidence>
<reference evidence="1 2" key="1">
    <citation type="submission" date="2019-10" db="EMBL/GenBank/DDBJ databases">
        <authorList>
            <person name="Palmer J.M."/>
        </authorList>
    </citation>
    <scope>NUCLEOTIDE SEQUENCE [LARGE SCALE GENOMIC DNA]</scope>
    <source>
        <strain evidence="1 2">TWF718</strain>
    </source>
</reference>